<evidence type="ECO:0000256" key="1">
    <source>
        <dbReference type="ARBA" id="ARBA00004496"/>
    </source>
</evidence>
<keyword evidence="9 10" id="KW-0012">Acyltransferase</keyword>
<dbReference type="AlphaFoldDB" id="A0A5C5YQ71"/>
<evidence type="ECO:0000256" key="9">
    <source>
        <dbReference type="ARBA" id="ARBA00023315"/>
    </source>
</evidence>
<dbReference type="PANTHER" id="PTHR23100:SF0">
    <property type="entry name" value="ARGININE BIOSYNTHESIS BIFUNCTIONAL PROTEIN ARGJ, MITOCHONDRIAL"/>
    <property type="match status" value="1"/>
</dbReference>
<keyword evidence="5 10" id="KW-0055">Arginine biosynthesis</keyword>
<dbReference type="EC" id="2.3.1.1" evidence="10"/>
<dbReference type="GO" id="GO:0004358">
    <property type="term" value="F:L-glutamate N-acetyltransferase activity, acting on acetyl-L-ornithine as donor"/>
    <property type="evidence" value="ECO:0007669"/>
    <property type="project" value="UniProtKB-UniRule"/>
</dbReference>
<dbReference type="GO" id="GO:0005737">
    <property type="term" value="C:cytoplasm"/>
    <property type="evidence" value="ECO:0007669"/>
    <property type="project" value="UniProtKB-SubCell"/>
</dbReference>
<keyword evidence="10" id="KW-0511">Multifunctional enzyme</keyword>
<comment type="pathway">
    <text evidence="10">Amino-acid biosynthesis; L-arginine biosynthesis; L-ornithine and N-acetyl-L-glutamate from L-glutamate and N(2)-acetyl-L-ornithine (cyclic): step 1/1.</text>
</comment>
<dbReference type="EMBL" id="SJPO01000005">
    <property type="protein sequence ID" value="TWT76938.1"/>
    <property type="molecule type" value="Genomic_DNA"/>
</dbReference>
<feature type="binding site" evidence="10">
    <location>
        <position position="397"/>
    </location>
    <ligand>
        <name>substrate</name>
    </ligand>
</feature>
<comment type="subcellular location">
    <subcellularLocation>
        <location evidence="1 10">Cytoplasm</location>
    </subcellularLocation>
</comment>
<dbReference type="RefSeq" id="WP_146587110.1">
    <property type="nucleotide sequence ID" value="NZ_SJPO01000005.1"/>
</dbReference>
<evidence type="ECO:0000256" key="7">
    <source>
        <dbReference type="ARBA" id="ARBA00022679"/>
    </source>
</evidence>
<evidence type="ECO:0000256" key="2">
    <source>
        <dbReference type="ARBA" id="ARBA00006774"/>
    </source>
</evidence>
<dbReference type="InterPro" id="IPR016117">
    <property type="entry name" value="ArgJ-like_dom_sf"/>
</dbReference>
<comment type="subunit">
    <text evidence="3 10">Heterotetramer of two alpha and two beta chains.</text>
</comment>
<feature type="chain" id="PRO_5023374847" description="Arginine biosynthesis bifunctional protein ArgJ alpha chain" evidence="10">
    <location>
        <begin position="1"/>
        <end position="184"/>
    </location>
</feature>
<evidence type="ECO:0000313" key="11">
    <source>
        <dbReference type="EMBL" id="TWT76938.1"/>
    </source>
</evidence>
<dbReference type="Pfam" id="PF01960">
    <property type="entry name" value="ArgJ"/>
    <property type="match status" value="1"/>
</dbReference>
<comment type="caution">
    <text evidence="11">The sequence shown here is derived from an EMBL/GenBank/DDBJ whole genome shotgun (WGS) entry which is preliminary data.</text>
</comment>
<dbReference type="FunFam" id="3.10.20.340:FF:000003">
    <property type="entry name" value="Arginine biosynthesis bifunctional protein ArgJ"/>
    <property type="match status" value="1"/>
</dbReference>
<comment type="pathway">
    <text evidence="10">Amino-acid biosynthesis; L-arginine biosynthesis; N(2)-acetyl-L-ornithine from L-glutamate: step 1/4.</text>
</comment>
<evidence type="ECO:0000313" key="12">
    <source>
        <dbReference type="Proteomes" id="UP000318478"/>
    </source>
</evidence>
<keyword evidence="8 10" id="KW-0068">Autocatalytic cleavage</keyword>
<evidence type="ECO:0000256" key="5">
    <source>
        <dbReference type="ARBA" id="ARBA00022571"/>
    </source>
</evidence>
<keyword evidence="7 10" id="KW-0808">Transferase</keyword>
<reference evidence="11 12" key="1">
    <citation type="submission" date="2019-02" db="EMBL/GenBank/DDBJ databases">
        <title>Deep-cultivation of Planctomycetes and their phenomic and genomic characterization uncovers novel biology.</title>
        <authorList>
            <person name="Wiegand S."/>
            <person name="Jogler M."/>
            <person name="Boedeker C."/>
            <person name="Pinto D."/>
            <person name="Vollmers J."/>
            <person name="Rivas-Marin E."/>
            <person name="Kohn T."/>
            <person name="Peeters S.H."/>
            <person name="Heuer A."/>
            <person name="Rast P."/>
            <person name="Oberbeckmann S."/>
            <person name="Bunk B."/>
            <person name="Jeske O."/>
            <person name="Meyerdierks A."/>
            <person name="Storesund J.E."/>
            <person name="Kallscheuer N."/>
            <person name="Luecker S."/>
            <person name="Lage O.M."/>
            <person name="Pohl T."/>
            <person name="Merkel B.J."/>
            <person name="Hornburger P."/>
            <person name="Mueller R.-W."/>
            <person name="Bruemmer F."/>
            <person name="Labrenz M."/>
            <person name="Spormann A.M."/>
            <person name="Op Den Camp H."/>
            <person name="Overmann J."/>
            <person name="Amann R."/>
            <person name="Jetten M.S.M."/>
            <person name="Mascher T."/>
            <person name="Medema M.H."/>
            <person name="Devos D.P."/>
            <person name="Kaster A.-K."/>
            <person name="Ovreas L."/>
            <person name="Rohde M."/>
            <person name="Galperin M.Y."/>
            <person name="Jogler C."/>
        </authorList>
    </citation>
    <scope>NUCLEOTIDE SEQUENCE [LARGE SCALE GENOMIC DNA]</scope>
    <source>
        <strain evidence="11 12">Pla123a</strain>
    </source>
</reference>
<feature type="site" description="Involved in the stabilization of negative charge on the oxyanion by the formation of the oxyanion hole" evidence="10">
    <location>
        <position position="110"/>
    </location>
</feature>
<evidence type="ECO:0000256" key="4">
    <source>
        <dbReference type="ARBA" id="ARBA00022490"/>
    </source>
</evidence>
<evidence type="ECO:0000256" key="10">
    <source>
        <dbReference type="HAMAP-Rule" id="MF_01106"/>
    </source>
</evidence>
<feature type="chain" id="PRO_5023374848" description="Arginine biosynthesis bifunctional protein ArgJ beta chain" evidence="10">
    <location>
        <begin position="185"/>
        <end position="397"/>
    </location>
</feature>
<feature type="binding site" evidence="10">
    <location>
        <position position="185"/>
    </location>
    <ligand>
        <name>substrate</name>
    </ligand>
</feature>
<gene>
    <name evidence="10 11" type="primary">argJ</name>
    <name evidence="11" type="ORF">Pla123a_23630</name>
</gene>
<dbReference type="GO" id="GO:0006526">
    <property type="term" value="P:L-arginine biosynthetic process"/>
    <property type="evidence" value="ECO:0007669"/>
    <property type="project" value="UniProtKB-UniRule"/>
</dbReference>
<sequence>MDYQFPKGFQGSGLHCGIKRNAQAEDLALIVSDRPAVGVGVYTRNLVCAAPVQLDRQRTPGDAFRGVVINSGNANACTGERGMADAKQMADWFGEACGFPGEQALVLSTGIIGEHLPLAKIKQGITDVSKQLGSGADSLTLAARGMMTTDTVPKIRGRSFELDGVPVSVVGLAKGAAMIGPSMATMLGVIMTDAAIRPEDAHPALSEAVDESFNCISVDGHTSTNDTVLLLANGAAGGPVVEGKSLSILRATILEVCEDLAQSIPADGEGATHLVTVEVHGCKSRKDAVQIAKTIADSPLVKTAIAGADPNWGRIVSAAGYAGIPFEPESVTLLINGLLVYEHGVPVKFDAEEVSASIRDNRDTGLVLILSEGAESARFWTTDLTAEYVRLNADYHT</sequence>
<dbReference type="HAMAP" id="MF_01106">
    <property type="entry name" value="ArgJ"/>
    <property type="match status" value="1"/>
</dbReference>
<dbReference type="UniPathway" id="UPA00068">
    <property type="reaction ID" value="UER00106"/>
</dbReference>
<accession>A0A5C5YQ71</accession>
<comment type="catalytic activity">
    <reaction evidence="10">
        <text>L-glutamate + acetyl-CoA = N-acetyl-L-glutamate + CoA + H(+)</text>
        <dbReference type="Rhea" id="RHEA:24292"/>
        <dbReference type="ChEBI" id="CHEBI:15378"/>
        <dbReference type="ChEBI" id="CHEBI:29985"/>
        <dbReference type="ChEBI" id="CHEBI:44337"/>
        <dbReference type="ChEBI" id="CHEBI:57287"/>
        <dbReference type="ChEBI" id="CHEBI:57288"/>
        <dbReference type="EC" id="2.3.1.1"/>
    </reaction>
</comment>
<feature type="site" description="Involved in the stabilization of negative charge on the oxyanion by the formation of the oxyanion hole" evidence="10">
    <location>
        <position position="109"/>
    </location>
</feature>
<keyword evidence="4 10" id="KW-0963">Cytoplasm</keyword>
<keyword evidence="6 10" id="KW-0028">Amino-acid biosynthesis</keyword>
<dbReference type="NCBIfam" id="TIGR00120">
    <property type="entry name" value="ArgJ"/>
    <property type="match status" value="1"/>
</dbReference>
<dbReference type="OrthoDB" id="9804242at2"/>
<dbReference type="Gene3D" id="3.10.20.340">
    <property type="entry name" value="ArgJ beta chain, C-terminal domain"/>
    <property type="match status" value="1"/>
</dbReference>
<feature type="binding site" evidence="10">
    <location>
        <position position="148"/>
    </location>
    <ligand>
        <name>substrate</name>
    </ligand>
</feature>
<proteinExistence type="inferred from homology"/>
<comment type="catalytic activity">
    <reaction evidence="10">
        <text>N(2)-acetyl-L-ornithine + L-glutamate = N-acetyl-L-glutamate + L-ornithine</text>
        <dbReference type="Rhea" id="RHEA:15349"/>
        <dbReference type="ChEBI" id="CHEBI:29985"/>
        <dbReference type="ChEBI" id="CHEBI:44337"/>
        <dbReference type="ChEBI" id="CHEBI:46911"/>
        <dbReference type="ChEBI" id="CHEBI:57805"/>
        <dbReference type="EC" id="2.3.1.35"/>
    </reaction>
</comment>
<dbReference type="FunFam" id="3.60.70.12:FF:000001">
    <property type="entry name" value="Arginine biosynthesis bifunctional protein ArgJ, chloroplastic"/>
    <property type="match status" value="1"/>
</dbReference>
<dbReference type="InterPro" id="IPR042195">
    <property type="entry name" value="ArgJ_beta_C"/>
</dbReference>
<protein>
    <recommendedName>
        <fullName evidence="10">Arginine biosynthesis bifunctional protein ArgJ</fullName>
    </recommendedName>
    <domain>
        <recommendedName>
            <fullName evidence="10">Glutamate N-acetyltransferase</fullName>
            <ecNumber evidence="10">2.3.1.35</ecNumber>
        </recommendedName>
        <alternativeName>
            <fullName evidence="10">Ornithine acetyltransferase</fullName>
            <shortName evidence="10">OATase</shortName>
        </alternativeName>
        <alternativeName>
            <fullName evidence="10">Ornithine transacetylase</fullName>
        </alternativeName>
    </domain>
    <domain>
        <recommendedName>
            <fullName evidence="10">Amino-acid acetyltransferase</fullName>
            <ecNumber evidence="10">2.3.1.1</ecNumber>
        </recommendedName>
        <alternativeName>
            <fullName evidence="10">N-acetylglutamate synthase</fullName>
            <shortName evidence="10">AGSase</shortName>
        </alternativeName>
    </domain>
    <component>
        <recommendedName>
            <fullName evidence="10">Arginine biosynthesis bifunctional protein ArgJ alpha chain</fullName>
        </recommendedName>
    </component>
    <component>
        <recommendedName>
            <fullName evidence="10">Arginine biosynthesis bifunctional protein ArgJ beta chain</fullName>
        </recommendedName>
    </component>
</protein>
<feature type="binding site" evidence="10">
    <location>
        <position position="269"/>
    </location>
    <ligand>
        <name>substrate</name>
    </ligand>
</feature>
<dbReference type="PANTHER" id="PTHR23100">
    <property type="entry name" value="ARGININE BIOSYNTHESIS BIFUNCTIONAL PROTEIN ARGJ"/>
    <property type="match status" value="1"/>
</dbReference>
<dbReference type="GO" id="GO:0006592">
    <property type="term" value="P:ornithine biosynthetic process"/>
    <property type="evidence" value="ECO:0007669"/>
    <property type="project" value="TreeGrafter"/>
</dbReference>
<feature type="active site" description="Nucleophile" evidence="10">
    <location>
        <position position="185"/>
    </location>
</feature>
<feature type="binding site" evidence="10">
    <location>
        <position position="392"/>
    </location>
    <ligand>
        <name>substrate</name>
    </ligand>
</feature>
<evidence type="ECO:0000256" key="3">
    <source>
        <dbReference type="ARBA" id="ARBA00011475"/>
    </source>
</evidence>
<comment type="function">
    <text evidence="10">Catalyzes two activities which are involved in the cyclic version of arginine biosynthesis: the synthesis of N-acetylglutamate from glutamate and acetyl-CoA as the acetyl donor, and of ornithine by transacetylation between N(2)-acetylornithine and glutamate.</text>
</comment>
<dbReference type="EC" id="2.3.1.35" evidence="10"/>
<organism evidence="11 12">
    <name type="scientific">Posidoniimonas polymericola</name>
    <dbReference type="NCBI Taxonomy" id="2528002"/>
    <lineage>
        <taxon>Bacteria</taxon>
        <taxon>Pseudomonadati</taxon>
        <taxon>Planctomycetota</taxon>
        <taxon>Planctomycetia</taxon>
        <taxon>Pirellulales</taxon>
        <taxon>Lacipirellulaceae</taxon>
        <taxon>Posidoniimonas</taxon>
    </lineage>
</organism>
<evidence type="ECO:0000256" key="6">
    <source>
        <dbReference type="ARBA" id="ARBA00022605"/>
    </source>
</evidence>
<dbReference type="CDD" id="cd02152">
    <property type="entry name" value="OAT"/>
    <property type="match status" value="1"/>
</dbReference>
<dbReference type="SUPFAM" id="SSF56266">
    <property type="entry name" value="DmpA/ArgJ-like"/>
    <property type="match status" value="1"/>
</dbReference>
<comment type="similarity">
    <text evidence="2 10">Belongs to the ArgJ family.</text>
</comment>
<evidence type="ECO:0000256" key="8">
    <source>
        <dbReference type="ARBA" id="ARBA00022813"/>
    </source>
</evidence>
<keyword evidence="12" id="KW-1185">Reference proteome</keyword>
<dbReference type="GO" id="GO:0004042">
    <property type="term" value="F:L-glutamate N-acetyltransferase activity"/>
    <property type="evidence" value="ECO:0007669"/>
    <property type="project" value="UniProtKB-UniRule"/>
</dbReference>
<dbReference type="Gene3D" id="3.60.70.12">
    <property type="entry name" value="L-amino peptidase D-ALA esterase/amidase"/>
    <property type="match status" value="1"/>
</dbReference>
<dbReference type="NCBIfam" id="NF003802">
    <property type="entry name" value="PRK05388.1"/>
    <property type="match status" value="1"/>
</dbReference>
<feature type="binding site" evidence="10">
    <location>
        <position position="174"/>
    </location>
    <ligand>
        <name>substrate</name>
    </ligand>
</feature>
<name>A0A5C5YQ71_9BACT</name>
<feature type="site" description="Cleavage; by autolysis" evidence="10">
    <location>
        <begin position="184"/>
        <end position="185"/>
    </location>
</feature>
<dbReference type="Proteomes" id="UP000318478">
    <property type="component" value="Unassembled WGS sequence"/>
</dbReference>
<dbReference type="InterPro" id="IPR002813">
    <property type="entry name" value="Arg_biosynth_ArgJ"/>
</dbReference>